<accession>A0ABX0P1Y5</accession>
<dbReference type="InterPro" id="IPR024537">
    <property type="entry name" value="DUF3322"/>
</dbReference>
<reference evidence="3 4" key="1">
    <citation type="submission" date="2019-10" db="EMBL/GenBank/DDBJ databases">
        <title>Taxonomy of Antarctic Massilia spp.: description of Massilia rubra sp. nov., Massilia aquatica sp. nov., Massilia mucilaginosa sp. nov., Massilia frigida sp. nov. isolated from streams, lakes and regoliths.</title>
        <authorList>
            <person name="Holochova P."/>
            <person name="Sedlacek I."/>
            <person name="Kralova S."/>
            <person name="Maslanova I."/>
            <person name="Busse H.-J."/>
            <person name="Stankova E."/>
            <person name="Vrbovska V."/>
            <person name="Kovarovic V."/>
            <person name="Bartak M."/>
            <person name="Svec P."/>
            <person name="Pantucek R."/>
        </authorList>
    </citation>
    <scope>NUCLEOTIDE SEQUENCE [LARGE SCALE GENOMIC DNA]</scope>
    <source>
        <strain evidence="3 4">CCM 8733</strain>
    </source>
</reference>
<sequence>MSASTPWSTAATVRAQVQRLWDDGRLLAARAGGEALFPLELRLRQPTVAQTGERFEEVRAWIRELDAGSASARGFGYRIVWREINHRQLGRNRIPDSVVFDSDTDALRLIGRQLDARRFDQLASDTIKLFPQLAGWLARRALVVLEQSEAWARILAILEWFAGHPRPGLYLRQLDIAGVDSKFIETRKALLAELLDLVLPSGAIDVNAVGARQFEARYGLLGKPALLRFRVLDPAHAIGGLSDLAVPLAQFAALQTQVRRVFITENEINGLAFPAVADAMVIFGGGYGVERLAGVGWLATREVFYWGDIDTHGFAILDRLRAGVPHARSILMDSATLMAHRALWGKEDADKRFSGQPSRLERDELALFEALRDDVFGERVRMEQERLSYGWVQQALAAPRPAAEERAAGPELT</sequence>
<comment type="caution">
    <text evidence="3">The sequence shown here is derived from an EMBL/GenBank/DDBJ whole genome shotgun (WGS) entry which is preliminary data.</text>
</comment>
<dbReference type="Proteomes" id="UP000609726">
    <property type="component" value="Unassembled WGS sequence"/>
</dbReference>
<evidence type="ECO:0000313" key="4">
    <source>
        <dbReference type="Proteomes" id="UP000609726"/>
    </source>
</evidence>
<protein>
    <recommendedName>
        <fullName evidence="5">DUF3322 and DUF2220 domain-containing protein</fullName>
    </recommendedName>
</protein>
<evidence type="ECO:0000259" key="1">
    <source>
        <dbReference type="Pfam" id="PF09983"/>
    </source>
</evidence>
<dbReference type="InterPro" id="IPR014544">
    <property type="entry name" value="UCP028408"/>
</dbReference>
<evidence type="ECO:0000259" key="2">
    <source>
        <dbReference type="Pfam" id="PF11795"/>
    </source>
</evidence>
<organism evidence="3 4">
    <name type="scientific">Massilia mucilaginosa</name>
    <dbReference type="NCBI Taxonomy" id="2609282"/>
    <lineage>
        <taxon>Bacteria</taxon>
        <taxon>Pseudomonadati</taxon>
        <taxon>Pseudomonadota</taxon>
        <taxon>Betaproteobacteria</taxon>
        <taxon>Burkholderiales</taxon>
        <taxon>Oxalobacteraceae</taxon>
        <taxon>Telluria group</taxon>
        <taxon>Massilia</taxon>
    </lineage>
</organism>
<feature type="domain" description="Wadjet protein JetD C-terminal" evidence="1">
    <location>
        <begin position="219"/>
        <end position="396"/>
    </location>
</feature>
<name>A0ABX0P1Y5_9BURK</name>
<evidence type="ECO:0000313" key="3">
    <source>
        <dbReference type="EMBL" id="NHZ93294.1"/>
    </source>
</evidence>
<dbReference type="PIRSF" id="PIRSF028408">
    <property type="entry name" value="UCP028408"/>
    <property type="match status" value="1"/>
</dbReference>
<proteinExistence type="predicted"/>
<feature type="domain" description="DUF3322" evidence="2">
    <location>
        <begin position="12"/>
        <end position="196"/>
    </location>
</feature>
<evidence type="ECO:0008006" key="5">
    <source>
        <dbReference type="Google" id="ProtNLM"/>
    </source>
</evidence>
<gene>
    <name evidence="3" type="ORF">F2P45_30430</name>
</gene>
<dbReference type="RefSeq" id="WP_166881980.1">
    <property type="nucleotide sequence ID" value="NZ_WHJH01000068.1"/>
</dbReference>
<dbReference type="InterPro" id="IPR024534">
    <property type="entry name" value="JetD_C"/>
</dbReference>
<dbReference type="Pfam" id="PF09983">
    <property type="entry name" value="JetD_C"/>
    <property type="match status" value="1"/>
</dbReference>
<dbReference type="Pfam" id="PF11795">
    <property type="entry name" value="DUF3322"/>
    <property type="match status" value="1"/>
</dbReference>
<dbReference type="EMBL" id="WHJH01000068">
    <property type="protein sequence ID" value="NHZ93294.1"/>
    <property type="molecule type" value="Genomic_DNA"/>
</dbReference>
<keyword evidence="4" id="KW-1185">Reference proteome</keyword>